<feature type="region of interest" description="Disordered" evidence="1">
    <location>
        <begin position="1"/>
        <end position="21"/>
    </location>
</feature>
<feature type="compositionally biased region" description="Low complexity" evidence="1">
    <location>
        <begin position="74"/>
        <end position="90"/>
    </location>
</feature>
<sequence>MTSRAETEILSDGPQAQEVPVEREQFDNDYFSLVATAKSLVAAGGMTREGSVTNFSDAESGAQRGGRKGPRSPPVVAVGSTPVSSSGTTTTPGTLHILAIQPPRAEIMVVPGFGNPFSLRAASSQPCHRVSLTATLTRRAYKQQNGEDVTTGPPVVTATPPQRALATLLTTGTQHYSTNSVIWLRSSVRRRYPPVLYVAGAVVCHHGEINYGAEPPCYKGWLSTPVCNRERCSKQFCNSQCLTKSVTSLDGMGSSAGMYADATITSSNCPPKLPRILAVTKSLKQNSLLRPHTRPALIHGSWIKAMVMLSFSSTLRRLAVAVRLCWRLHCTML</sequence>
<reference evidence="2 3" key="1">
    <citation type="journal article" date="2015" name="Genome Biol. Evol.">
        <title>The genome of winter moth (Operophtera brumata) provides a genomic perspective on sexual dimorphism and phenology.</title>
        <authorList>
            <person name="Derks M.F."/>
            <person name="Smit S."/>
            <person name="Salis L."/>
            <person name="Schijlen E."/>
            <person name="Bossers A."/>
            <person name="Mateman C."/>
            <person name="Pijl A.S."/>
            <person name="de Ridder D."/>
            <person name="Groenen M.A."/>
            <person name="Visser M.E."/>
            <person name="Megens H.J."/>
        </authorList>
    </citation>
    <scope>NUCLEOTIDE SEQUENCE [LARGE SCALE GENOMIC DNA]</scope>
    <source>
        <strain evidence="2">WM2013NL</strain>
        <tissue evidence="2">Head and thorax</tissue>
    </source>
</reference>
<dbReference type="Proteomes" id="UP000037510">
    <property type="component" value="Unassembled WGS sequence"/>
</dbReference>
<dbReference type="AlphaFoldDB" id="A0A0L7LKY9"/>
<protein>
    <submittedName>
        <fullName evidence="2">Dynactin</fullName>
    </submittedName>
</protein>
<name>A0A0L7LKY9_OPEBR</name>
<dbReference type="EMBL" id="JTDY01000723">
    <property type="protein sequence ID" value="KOB76095.1"/>
    <property type="molecule type" value="Genomic_DNA"/>
</dbReference>
<accession>A0A0L7LKY9</accession>
<gene>
    <name evidence="2" type="ORF">OBRU01_06675</name>
</gene>
<feature type="region of interest" description="Disordered" evidence="1">
    <location>
        <begin position="50"/>
        <end position="90"/>
    </location>
</feature>
<evidence type="ECO:0000256" key="1">
    <source>
        <dbReference type="SAM" id="MobiDB-lite"/>
    </source>
</evidence>
<proteinExistence type="predicted"/>
<keyword evidence="3" id="KW-1185">Reference proteome</keyword>
<evidence type="ECO:0000313" key="3">
    <source>
        <dbReference type="Proteomes" id="UP000037510"/>
    </source>
</evidence>
<evidence type="ECO:0000313" key="2">
    <source>
        <dbReference type="EMBL" id="KOB76095.1"/>
    </source>
</evidence>
<organism evidence="2 3">
    <name type="scientific">Operophtera brumata</name>
    <name type="common">Winter moth</name>
    <name type="synonym">Phalaena brumata</name>
    <dbReference type="NCBI Taxonomy" id="104452"/>
    <lineage>
        <taxon>Eukaryota</taxon>
        <taxon>Metazoa</taxon>
        <taxon>Ecdysozoa</taxon>
        <taxon>Arthropoda</taxon>
        <taxon>Hexapoda</taxon>
        <taxon>Insecta</taxon>
        <taxon>Pterygota</taxon>
        <taxon>Neoptera</taxon>
        <taxon>Endopterygota</taxon>
        <taxon>Lepidoptera</taxon>
        <taxon>Glossata</taxon>
        <taxon>Ditrysia</taxon>
        <taxon>Geometroidea</taxon>
        <taxon>Geometridae</taxon>
        <taxon>Larentiinae</taxon>
        <taxon>Operophtera</taxon>
    </lineage>
</organism>
<comment type="caution">
    <text evidence="2">The sequence shown here is derived from an EMBL/GenBank/DDBJ whole genome shotgun (WGS) entry which is preliminary data.</text>
</comment>